<dbReference type="PANTHER" id="PTHR43386">
    <property type="entry name" value="OLIGOPEPTIDE TRANSPORT SYSTEM PERMEASE PROTEIN APPC"/>
    <property type="match status" value="1"/>
</dbReference>
<feature type="transmembrane region" description="Helical" evidence="9">
    <location>
        <begin position="94"/>
        <end position="119"/>
    </location>
</feature>
<dbReference type="Proteomes" id="UP000286482">
    <property type="component" value="Unassembled WGS sequence"/>
</dbReference>
<dbReference type="EMBL" id="RAQO01000004">
    <property type="protein sequence ID" value="RKF19815.1"/>
    <property type="molecule type" value="Genomic_DNA"/>
</dbReference>
<evidence type="ECO:0000256" key="1">
    <source>
        <dbReference type="ARBA" id="ARBA00004429"/>
    </source>
</evidence>
<feature type="transmembrane region" description="Helical" evidence="9">
    <location>
        <begin position="220"/>
        <end position="238"/>
    </location>
</feature>
<comment type="subcellular location">
    <subcellularLocation>
        <location evidence="1">Cell inner membrane</location>
        <topology evidence="1">Multi-pass membrane protein</topology>
    </subcellularLocation>
    <subcellularLocation>
        <location evidence="9">Cell membrane</location>
        <topology evidence="9">Multi-pass membrane protein</topology>
    </subcellularLocation>
</comment>
<evidence type="ECO:0000256" key="6">
    <source>
        <dbReference type="ARBA" id="ARBA00022989"/>
    </source>
</evidence>
<keyword evidence="12" id="KW-1185">Reference proteome</keyword>
<proteinExistence type="inferred from homology"/>
<evidence type="ECO:0000256" key="8">
    <source>
        <dbReference type="ARBA" id="ARBA00024202"/>
    </source>
</evidence>
<evidence type="ECO:0000313" key="12">
    <source>
        <dbReference type="Proteomes" id="UP000286482"/>
    </source>
</evidence>
<feature type="transmembrane region" description="Helical" evidence="9">
    <location>
        <begin position="158"/>
        <end position="175"/>
    </location>
</feature>
<keyword evidence="5 9" id="KW-0812">Transmembrane</keyword>
<keyword evidence="7 9" id="KW-0472">Membrane</keyword>
<keyword evidence="2 9" id="KW-0813">Transport</keyword>
<comment type="similarity">
    <text evidence="8">Belongs to the binding-protein-dependent transport system permease family. OppBC subfamily.</text>
</comment>
<keyword evidence="3" id="KW-1003">Cell membrane</keyword>
<dbReference type="Pfam" id="PF12911">
    <property type="entry name" value="OppC_N"/>
    <property type="match status" value="1"/>
</dbReference>
<dbReference type="CDD" id="cd06261">
    <property type="entry name" value="TM_PBP2"/>
    <property type="match status" value="1"/>
</dbReference>
<evidence type="ECO:0000256" key="9">
    <source>
        <dbReference type="RuleBase" id="RU363032"/>
    </source>
</evidence>
<evidence type="ECO:0000259" key="10">
    <source>
        <dbReference type="PROSITE" id="PS50928"/>
    </source>
</evidence>
<evidence type="ECO:0000256" key="3">
    <source>
        <dbReference type="ARBA" id="ARBA00022475"/>
    </source>
</evidence>
<evidence type="ECO:0000256" key="4">
    <source>
        <dbReference type="ARBA" id="ARBA00022519"/>
    </source>
</evidence>
<organism evidence="11 12">
    <name type="scientific">Alginatibacterium sediminis</name>
    <dbReference type="NCBI Taxonomy" id="2164068"/>
    <lineage>
        <taxon>Bacteria</taxon>
        <taxon>Pseudomonadati</taxon>
        <taxon>Pseudomonadota</taxon>
        <taxon>Gammaproteobacteria</taxon>
        <taxon>Alteromonadales</taxon>
        <taxon>Alteromonadaceae</taxon>
        <taxon>Alginatibacterium</taxon>
    </lineage>
</organism>
<evidence type="ECO:0000256" key="2">
    <source>
        <dbReference type="ARBA" id="ARBA00022448"/>
    </source>
</evidence>
<feature type="domain" description="ABC transmembrane type-1" evidence="10">
    <location>
        <begin position="92"/>
        <end position="281"/>
    </location>
</feature>
<dbReference type="GO" id="GO:0055085">
    <property type="term" value="P:transmembrane transport"/>
    <property type="evidence" value="ECO:0007669"/>
    <property type="project" value="InterPro"/>
</dbReference>
<evidence type="ECO:0000256" key="7">
    <source>
        <dbReference type="ARBA" id="ARBA00023136"/>
    </source>
</evidence>
<dbReference type="SUPFAM" id="SSF161098">
    <property type="entry name" value="MetI-like"/>
    <property type="match status" value="1"/>
</dbReference>
<gene>
    <name evidence="11" type="ORF">DBZ36_04980</name>
</gene>
<feature type="transmembrane region" description="Helical" evidence="9">
    <location>
        <begin position="26"/>
        <end position="52"/>
    </location>
</feature>
<keyword evidence="4" id="KW-0997">Cell inner membrane</keyword>
<dbReference type="RefSeq" id="WP_120353820.1">
    <property type="nucleotide sequence ID" value="NZ_RAQO01000004.1"/>
</dbReference>
<dbReference type="Gene3D" id="1.10.3720.10">
    <property type="entry name" value="MetI-like"/>
    <property type="match status" value="1"/>
</dbReference>
<accession>A0A420EGH8</accession>
<dbReference type="PANTHER" id="PTHR43386:SF5">
    <property type="entry name" value="PUTRESCINE EXPORT SYSTEM PERMEASE PROTEIN SAPC"/>
    <property type="match status" value="1"/>
</dbReference>
<dbReference type="InterPro" id="IPR000515">
    <property type="entry name" value="MetI-like"/>
</dbReference>
<reference evidence="11 12" key="1">
    <citation type="submission" date="2018-09" db="EMBL/GenBank/DDBJ databases">
        <authorList>
            <person name="Wang Z."/>
        </authorList>
    </citation>
    <scope>NUCLEOTIDE SEQUENCE [LARGE SCALE GENOMIC DNA]</scope>
    <source>
        <strain evidence="11 12">ALS 81</strain>
    </source>
</reference>
<evidence type="ECO:0000313" key="11">
    <source>
        <dbReference type="EMBL" id="RKF19815.1"/>
    </source>
</evidence>
<protein>
    <submittedName>
        <fullName evidence="11">ABC transporter permease subunit</fullName>
    </submittedName>
</protein>
<dbReference type="OrthoDB" id="9805884at2"/>
<keyword evidence="6 9" id="KW-1133">Transmembrane helix</keyword>
<feature type="transmembrane region" description="Helical" evidence="9">
    <location>
        <begin position="258"/>
        <end position="280"/>
    </location>
</feature>
<dbReference type="InterPro" id="IPR035906">
    <property type="entry name" value="MetI-like_sf"/>
</dbReference>
<comment type="caution">
    <text evidence="11">The sequence shown here is derived from an EMBL/GenBank/DDBJ whole genome shotgun (WGS) entry which is preliminary data.</text>
</comment>
<dbReference type="GO" id="GO:0005886">
    <property type="term" value="C:plasma membrane"/>
    <property type="evidence" value="ECO:0007669"/>
    <property type="project" value="UniProtKB-SubCell"/>
</dbReference>
<evidence type="ECO:0000256" key="5">
    <source>
        <dbReference type="ARBA" id="ARBA00022692"/>
    </source>
</evidence>
<name>A0A420EGH8_9ALTE</name>
<dbReference type="PROSITE" id="PS50928">
    <property type="entry name" value="ABC_TM1"/>
    <property type="match status" value="1"/>
</dbReference>
<dbReference type="Pfam" id="PF00528">
    <property type="entry name" value="BPD_transp_1"/>
    <property type="match status" value="1"/>
</dbReference>
<dbReference type="InterPro" id="IPR025966">
    <property type="entry name" value="OppC_N"/>
</dbReference>
<dbReference type="AlphaFoldDB" id="A0A420EGH8"/>
<dbReference type="InterPro" id="IPR050366">
    <property type="entry name" value="BP-dependent_transpt_permease"/>
</dbReference>
<sequence>MSIDLRGDRPHAMSSRISLRFQKNSVAVVCLWILIGFIILSLFGFAISPYGLGYQSESLLMPPSWDQAGEIRHFLGTDDLGHDLLSQLIIGARLSFGGSIVVVLIAAFVGIPLGFLAGMSKGIKSSILHHLMDTALSIPSLLIALILVSLLGPGLVNTLIAISIALIPQFVRVVYNAVAQEMQKEYVVAIRLDGASPYRILRYGVLPNISAALIGQTSRALGSALTDITALGFIGIGAQSPLPEWGALLSSNRDLIFLAPWTVVLPGVTIMLCILSFNVVGEGLRRAVVEGLD</sequence>
<feature type="transmembrane region" description="Helical" evidence="9">
    <location>
        <begin position="131"/>
        <end position="152"/>
    </location>
</feature>